<sequence>MRKLLTSPNAMALSASEQSIYQNTLTFVADLSLNLMAVKVTNHPDNFLDWCKELHRICAHDLNRDLLNPDQEKPLKKLQQTLANGVSACQLKMARVIPWPLFVNFMHDNASRQALTERLRLLDYLSSICDKSFSDMSEEDRLAFAGKHTARHDISVYDFDVEWFASTRAANTFHQYLQTKPQAFDQALAHIPLAGEVTESDYLRFVDAFKAIFAADDSAKNATLSVATRLLAMRRPDQFIALTSTKMSSLSVGLGVVKLNQQSFDDYWHEMILTLRNTAWWRSDKPSDETELKLWQYRATLIDLFLFADNNLAANSNYLKMRDKPSKTKIGVVRSLKRSKESAEAIVDKALAEDDLPDFIHNMRSTIVNSVKDGKTVDQAITLMRNIFG</sequence>
<protein>
    <recommendedName>
        <fullName evidence="3">Orphan protein</fullName>
    </recommendedName>
</protein>
<dbReference type="Proteomes" id="UP000199297">
    <property type="component" value="Unassembled WGS sequence"/>
</dbReference>
<dbReference type="AlphaFoldDB" id="A0A1H7R3K5"/>
<evidence type="ECO:0000313" key="2">
    <source>
        <dbReference type="Proteomes" id="UP000199297"/>
    </source>
</evidence>
<gene>
    <name evidence="1" type="ORF">SAMN05216262_11370</name>
</gene>
<name>A0A1H7R3K5_9GAMM</name>
<dbReference type="RefSeq" id="WP_085285600.1">
    <property type="nucleotide sequence ID" value="NZ_FOBI01000013.1"/>
</dbReference>
<evidence type="ECO:0008006" key="3">
    <source>
        <dbReference type="Google" id="ProtNLM"/>
    </source>
</evidence>
<reference evidence="2" key="1">
    <citation type="submission" date="2016-10" db="EMBL/GenBank/DDBJ databases">
        <authorList>
            <person name="Varghese N."/>
            <person name="Submissions S."/>
        </authorList>
    </citation>
    <scope>NUCLEOTIDE SEQUENCE [LARGE SCALE GENOMIC DNA]</scope>
    <source>
        <strain evidence="2">CGMCC 1.9127</strain>
    </source>
</reference>
<keyword evidence="2" id="KW-1185">Reference proteome</keyword>
<dbReference type="STRING" id="641665.GCA_002104455_01204"/>
<dbReference type="OrthoDB" id="6190762at2"/>
<proteinExistence type="predicted"/>
<organism evidence="1 2">
    <name type="scientific">Colwellia chukchiensis</name>
    <dbReference type="NCBI Taxonomy" id="641665"/>
    <lineage>
        <taxon>Bacteria</taxon>
        <taxon>Pseudomonadati</taxon>
        <taxon>Pseudomonadota</taxon>
        <taxon>Gammaproteobacteria</taxon>
        <taxon>Alteromonadales</taxon>
        <taxon>Colwelliaceae</taxon>
        <taxon>Colwellia</taxon>
    </lineage>
</organism>
<dbReference type="EMBL" id="FOBI01000013">
    <property type="protein sequence ID" value="SEL54811.1"/>
    <property type="molecule type" value="Genomic_DNA"/>
</dbReference>
<evidence type="ECO:0000313" key="1">
    <source>
        <dbReference type="EMBL" id="SEL54811.1"/>
    </source>
</evidence>
<accession>A0A1H7R3K5</accession>